<name>A0ABR1WUH5_9PEZI</name>
<evidence type="ECO:0000313" key="2">
    <source>
        <dbReference type="EMBL" id="KAK8086794.1"/>
    </source>
</evidence>
<dbReference type="Proteomes" id="UP001480595">
    <property type="component" value="Unassembled WGS sequence"/>
</dbReference>
<evidence type="ECO:0000256" key="1">
    <source>
        <dbReference type="SAM" id="MobiDB-lite"/>
    </source>
</evidence>
<dbReference type="EMBL" id="JAQQWL010000002">
    <property type="protein sequence ID" value="KAK8086794.1"/>
    <property type="molecule type" value="Genomic_DNA"/>
</dbReference>
<dbReference type="RefSeq" id="XP_066721318.1">
    <property type="nucleotide sequence ID" value="XM_066853177.1"/>
</dbReference>
<evidence type="ECO:0000313" key="3">
    <source>
        <dbReference type="Proteomes" id="UP001480595"/>
    </source>
</evidence>
<reference evidence="2 3" key="1">
    <citation type="submission" date="2023-01" db="EMBL/GenBank/DDBJ databases">
        <title>Analysis of 21 Apiospora genomes using comparative genomics revels a genus with tremendous synthesis potential of carbohydrate active enzymes and secondary metabolites.</title>
        <authorList>
            <person name="Sorensen T."/>
        </authorList>
    </citation>
    <scope>NUCLEOTIDE SEQUENCE [LARGE SCALE GENOMIC DNA]</scope>
    <source>
        <strain evidence="2 3">CBS 135458</strain>
    </source>
</reference>
<gene>
    <name evidence="2" type="ORF">PG994_001768</name>
</gene>
<accession>A0ABR1WUH5</accession>
<comment type="caution">
    <text evidence="2">The sequence shown here is derived from an EMBL/GenBank/DDBJ whole genome shotgun (WGS) entry which is preliminary data.</text>
</comment>
<dbReference type="GeneID" id="92086240"/>
<protein>
    <submittedName>
        <fullName evidence="2">Uncharacterized protein</fullName>
    </submittedName>
</protein>
<keyword evidence="3" id="KW-1185">Reference proteome</keyword>
<feature type="region of interest" description="Disordered" evidence="1">
    <location>
        <begin position="302"/>
        <end position="344"/>
    </location>
</feature>
<sequence>MIVTLILISRSDFFTHYCLYPASSSTTTSTSIQQLLLLSRWLPFSKDHLPPLLQLRVPSRFPLRGPATTHSIFNGRPISERRLFLRGGPLVDFLDFLNAHYDGICRIVQPDGMVNHHFDELREDVINQIDQLLGPHAFELFSQSQGDATKACWAALTEGVDEKLASSEDHCRWSRLNPNKTFALLPDSGLNYSFAQPGHAEANIGYGIPELMVRAVQRSPEIQYRSGKAKSSIKSISIGNVEITKPQPVDKFRDWEEYMRSVRETIRPSLVELHASVGNTHVPEGSRYGGFFAEPRVVSASRLEHRRRREQLSTQSLDPQTPSPRPVQDTRDRQQGHHGSAGLLFGQSMPSKLITLPNHSQLLNRINDDDLQQENKEWPSAEADRYQERFAYESSTLNGSKSYLTQMNRLPYEIFLGAEDASYAMAFCFLHHQNSGPIYQESMVNYLLILANFSIAAERFSRDSCGPESMQRVLAKTRESLWQRVGIKEFSSEHTATRTNQTTWAKECRTILRGLSQARCKFDSYPMRELGQKLPPKVYSRKEMMEMMGKQSTKMSNQPKRPMVFIR</sequence>
<organism evidence="2 3">
    <name type="scientific">Apiospora phragmitis</name>
    <dbReference type="NCBI Taxonomy" id="2905665"/>
    <lineage>
        <taxon>Eukaryota</taxon>
        <taxon>Fungi</taxon>
        <taxon>Dikarya</taxon>
        <taxon>Ascomycota</taxon>
        <taxon>Pezizomycotina</taxon>
        <taxon>Sordariomycetes</taxon>
        <taxon>Xylariomycetidae</taxon>
        <taxon>Amphisphaeriales</taxon>
        <taxon>Apiosporaceae</taxon>
        <taxon>Apiospora</taxon>
    </lineage>
</organism>
<proteinExistence type="predicted"/>